<dbReference type="HOGENOM" id="CLU_2301320_0_0_7"/>
<keyword evidence="2" id="KW-1133">Transmembrane helix</keyword>
<feature type="transmembrane region" description="Helical" evidence="2">
    <location>
        <begin position="6"/>
        <end position="28"/>
    </location>
</feature>
<sequence length="107" mass="11426" precursor="true">MVSTGQLMFMVFMLLGFAALCVMLFFVLRSLDELSRTIRADRERLTALVEALDANVREGLRLQGVVLPESASTPKADDVLDLGFAAGARAPRGAGSSSGLPELKLGE</sequence>
<protein>
    <submittedName>
        <fullName evidence="3">Uncharacterized protein</fullName>
    </submittedName>
</protein>
<evidence type="ECO:0000313" key="3">
    <source>
        <dbReference type="EMBL" id="ABM28683.1"/>
    </source>
</evidence>
<evidence type="ECO:0000256" key="2">
    <source>
        <dbReference type="SAM" id="Phobius"/>
    </source>
</evidence>
<accession>A0A0H3AAR8</accession>
<dbReference type="AlphaFoldDB" id="A0A0H3AAR8"/>
<keyword evidence="2" id="KW-0472">Membrane</keyword>
<feature type="region of interest" description="Disordered" evidence="1">
    <location>
        <begin position="88"/>
        <end position="107"/>
    </location>
</feature>
<name>A0A0H3AAR8_NITV4</name>
<dbReference type="KEGG" id="dvl:Dvul_1666"/>
<evidence type="ECO:0000256" key="1">
    <source>
        <dbReference type="SAM" id="MobiDB-lite"/>
    </source>
</evidence>
<dbReference type="EMBL" id="CP000527">
    <property type="protein sequence ID" value="ABM28683.1"/>
    <property type="molecule type" value="Genomic_DNA"/>
</dbReference>
<gene>
    <name evidence="3" type="ordered locus">Dvul_1666</name>
</gene>
<proteinExistence type="predicted"/>
<feature type="compositionally biased region" description="Low complexity" evidence="1">
    <location>
        <begin position="88"/>
        <end position="101"/>
    </location>
</feature>
<evidence type="ECO:0000313" key="4">
    <source>
        <dbReference type="Proteomes" id="UP000009173"/>
    </source>
</evidence>
<keyword evidence="2" id="KW-0812">Transmembrane</keyword>
<organism evidence="3 4">
    <name type="scientific">Nitratidesulfovibrio vulgaris (strain DP4)</name>
    <name type="common">Desulfovibrio vulgaris</name>
    <dbReference type="NCBI Taxonomy" id="391774"/>
    <lineage>
        <taxon>Bacteria</taxon>
        <taxon>Pseudomonadati</taxon>
        <taxon>Thermodesulfobacteriota</taxon>
        <taxon>Desulfovibrionia</taxon>
        <taxon>Desulfovibrionales</taxon>
        <taxon>Desulfovibrionaceae</taxon>
        <taxon>Nitratidesulfovibrio</taxon>
    </lineage>
</organism>
<dbReference type="Proteomes" id="UP000009173">
    <property type="component" value="Chromosome"/>
</dbReference>
<reference evidence="4" key="1">
    <citation type="journal article" date="2009" name="Environ. Microbiol.">
        <title>Contribution of mobile genetic elements to Desulfovibrio vulgaris genome plasticity.</title>
        <authorList>
            <person name="Walker C.B."/>
            <person name="Stolyar S."/>
            <person name="Chivian D."/>
            <person name="Pinel N."/>
            <person name="Gabster J.A."/>
            <person name="Dehal P.S."/>
            <person name="He Z."/>
            <person name="Yang Z.K."/>
            <person name="Yen H.C."/>
            <person name="Zhou J."/>
            <person name="Wall J.D."/>
            <person name="Hazen T.C."/>
            <person name="Arkin A.P."/>
            <person name="Stahl D.A."/>
        </authorList>
    </citation>
    <scope>NUCLEOTIDE SEQUENCE [LARGE SCALE GENOMIC DNA]</scope>
    <source>
        <strain evidence="4">DP4</strain>
    </source>
</reference>